<gene>
    <name evidence="1" type="ORF">LTS18_007100</name>
</gene>
<evidence type="ECO:0000313" key="2">
    <source>
        <dbReference type="Proteomes" id="UP001186974"/>
    </source>
</evidence>
<keyword evidence="2" id="KW-1185">Reference proteome</keyword>
<protein>
    <submittedName>
        <fullName evidence="1">Uncharacterized protein</fullName>
    </submittedName>
</protein>
<accession>A0ACC3DY07</accession>
<comment type="caution">
    <text evidence="1">The sequence shown here is derived from an EMBL/GenBank/DDBJ whole genome shotgun (WGS) entry which is preliminary data.</text>
</comment>
<feature type="non-terminal residue" evidence="1">
    <location>
        <position position="385"/>
    </location>
</feature>
<proteinExistence type="predicted"/>
<evidence type="ECO:0000313" key="1">
    <source>
        <dbReference type="EMBL" id="KAK3081396.1"/>
    </source>
</evidence>
<dbReference type="EMBL" id="JAWDJW010000176">
    <property type="protein sequence ID" value="KAK3081396.1"/>
    <property type="molecule type" value="Genomic_DNA"/>
</dbReference>
<reference evidence="1" key="1">
    <citation type="submission" date="2024-09" db="EMBL/GenBank/DDBJ databases">
        <title>Black Yeasts Isolated from many extreme environments.</title>
        <authorList>
            <person name="Coleine C."/>
            <person name="Stajich J.E."/>
            <person name="Selbmann L."/>
        </authorList>
    </citation>
    <scope>NUCLEOTIDE SEQUENCE</scope>
    <source>
        <strain evidence="1">CCFEE 5737</strain>
    </source>
</reference>
<name>A0ACC3DY07_9PEZI</name>
<dbReference type="Proteomes" id="UP001186974">
    <property type="component" value="Unassembled WGS sequence"/>
</dbReference>
<organism evidence="1 2">
    <name type="scientific">Coniosporium uncinatum</name>
    <dbReference type="NCBI Taxonomy" id="93489"/>
    <lineage>
        <taxon>Eukaryota</taxon>
        <taxon>Fungi</taxon>
        <taxon>Dikarya</taxon>
        <taxon>Ascomycota</taxon>
        <taxon>Pezizomycotina</taxon>
        <taxon>Dothideomycetes</taxon>
        <taxon>Dothideomycetes incertae sedis</taxon>
        <taxon>Coniosporium</taxon>
    </lineage>
</organism>
<feature type="non-terminal residue" evidence="1">
    <location>
        <position position="1"/>
    </location>
</feature>
<sequence>RVVELLLAKGASVNVQDEWDGSTLQAASEGDLERIVELLVSRDADVNAQNGVVYGNALQAASFWGYETIIGLLVDVGGDVNAQGELYINAPDEGTDKEGMNQDKIKGEEEGEEGEEGEEIEEEEEEDSILNASSHICILGAATSRTAVHVSDPCWASSPPRGLGHLRDFKQSTDRLQTAIGHIAADETSRDILQIVNARIDALHGDLNQKIAELLDPHYTGHPITYNHYLTDNVQKVQADRSGRELEKALKEFINREWDIGAYDYKLSLNLAKLMSRLAQRTEPDMERYASDLAVDYVEAYYKVTFKKLIGDFSVPAIEQCLIQKFPALFDPESVYDLTDHDIIRLAAEREEAAAERTRCVEKLTTLEAGLLDLKRLDKHRSVAS</sequence>